<evidence type="ECO:0000313" key="3">
    <source>
        <dbReference type="EMBL" id="KAG8574068.1"/>
    </source>
</evidence>
<dbReference type="Pfam" id="PF08202">
    <property type="entry name" value="MIS13"/>
    <property type="match status" value="1"/>
</dbReference>
<sequence>MEATSNVTPPRSSPRKLLSTPPRTAAAPSPDKRQKNSPNNLSFKETSPSPRQRRRSLRRSVGKKHRRTLPPIYHNPTELSEAISSELPESERLSALLHSCFEFSLRNLENSLSRVDGFSSESFQLSAFCILRFTTESSRWEELLEEYKEKAVVLTKKLEESKVSSNPLPDVPDVASSQDQVLRSKPDYSAIVQQQGAVFDCMEIVMDNIQQSIGFLNSFLDDRTSHLQQLSTQLKSQSFKPMEDSPVRTFLKVYKK</sequence>
<protein>
    <recommendedName>
        <fullName evidence="5">DSN1</fullName>
    </recommendedName>
</protein>
<accession>A0AAV7BNH1</accession>
<dbReference type="Proteomes" id="UP000824782">
    <property type="component" value="Unassembled WGS sequence"/>
</dbReference>
<evidence type="ECO:0008006" key="5">
    <source>
        <dbReference type="Google" id="ProtNLM"/>
    </source>
</evidence>
<dbReference type="GO" id="GO:0000444">
    <property type="term" value="C:MIS12/MIND type complex"/>
    <property type="evidence" value="ECO:0007669"/>
    <property type="project" value="InterPro"/>
</dbReference>
<keyword evidence="1" id="KW-0175">Coiled coil</keyword>
<feature type="region of interest" description="Disordered" evidence="2">
    <location>
        <begin position="1"/>
        <end position="76"/>
    </location>
</feature>
<proteinExistence type="predicted"/>
<dbReference type="GO" id="GO:0007059">
    <property type="term" value="P:chromosome segregation"/>
    <property type="evidence" value="ECO:0007669"/>
    <property type="project" value="InterPro"/>
</dbReference>
<feature type="compositionally biased region" description="Low complexity" evidence="2">
    <location>
        <begin position="19"/>
        <end position="29"/>
    </location>
</feature>
<dbReference type="AlphaFoldDB" id="A0AAV7BNH1"/>
<dbReference type="InterPro" id="IPR013218">
    <property type="entry name" value="Dsn1/Mis13"/>
</dbReference>
<name>A0AAV7BNH1_ENGPU</name>
<evidence type="ECO:0000313" key="4">
    <source>
        <dbReference type="Proteomes" id="UP000824782"/>
    </source>
</evidence>
<organism evidence="3 4">
    <name type="scientific">Engystomops pustulosus</name>
    <name type="common">Tungara frog</name>
    <name type="synonym">Physalaemus pustulosus</name>
    <dbReference type="NCBI Taxonomy" id="76066"/>
    <lineage>
        <taxon>Eukaryota</taxon>
        <taxon>Metazoa</taxon>
        <taxon>Chordata</taxon>
        <taxon>Craniata</taxon>
        <taxon>Vertebrata</taxon>
        <taxon>Euteleostomi</taxon>
        <taxon>Amphibia</taxon>
        <taxon>Batrachia</taxon>
        <taxon>Anura</taxon>
        <taxon>Neobatrachia</taxon>
        <taxon>Hyloidea</taxon>
        <taxon>Leptodactylidae</taxon>
        <taxon>Leiuperinae</taxon>
        <taxon>Engystomops</taxon>
    </lineage>
</organism>
<keyword evidence="4" id="KW-1185">Reference proteome</keyword>
<gene>
    <name evidence="3" type="ORF">GDO81_009023</name>
</gene>
<feature type="coiled-coil region" evidence="1">
    <location>
        <begin position="137"/>
        <end position="164"/>
    </location>
</feature>
<feature type="compositionally biased region" description="Basic residues" evidence="2">
    <location>
        <begin position="51"/>
        <end position="68"/>
    </location>
</feature>
<comment type="caution">
    <text evidence="3">The sequence shown here is derived from an EMBL/GenBank/DDBJ whole genome shotgun (WGS) entry which is preliminary data.</text>
</comment>
<feature type="compositionally biased region" description="Polar residues" evidence="2">
    <location>
        <begin position="1"/>
        <end position="10"/>
    </location>
</feature>
<dbReference type="GO" id="GO:0051301">
    <property type="term" value="P:cell division"/>
    <property type="evidence" value="ECO:0007669"/>
    <property type="project" value="InterPro"/>
</dbReference>
<dbReference type="PANTHER" id="PTHR14778:SF2">
    <property type="entry name" value="KINETOCHORE-ASSOCIATED PROTEIN DSN1 HOMOLOG"/>
    <property type="match status" value="1"/>
</dbReference>
<evidence type="ECO:0000256" key="2">
    <source>
        <dbReference type="SAM" id="MobiDB-lite"/>
    </source>
</evidence>
<evidence type="ECO:0000256" key="1">
    <source>
        <dbReference type="SAM" id="Coils"/>
    </source>
</evidence>
<reference evidence="3" key="1">
    <citation type="thesis" date="2020" institute="ProQuest LLC" country="789 East Eisenhower Parkway, Ann Arbor, MI, USA">
        <title>Comparative Genomics and Chromosome Evolution.</title>
        <authorList>
            <person name="Mudd A.B."/>
        </authorList>
    </citation>
    <scope>NUCLEOTIDE SEQUENCE</scope>
    <source>
        <strain evidence="3">237g6f4</strain>
        <tissue evidence="3">Blood</tissue>
    </source>
</reference>
<dbReference type="PANTHER" id="PTHR14778">
    <property type="entry name" value="KINETOCHORE-ASSOCIATED PROTEIN DSN1 HOMOLOG"/>
    <property type="match status" value="1"/>
</dbReference>
<feature type="compositionally biased region" description="Polar residues" evidence="2">
    <location>
        <begin position="36"/>
        <end position="46"/>
    </location>
</feature>
<dbReference type="EMBL" id="WNYA01000004">
    <property type="protein sequence ID" value="KAG8574068.1"/>
    <property type="molecule type" value="Genomic_DNA"/>
</dbReference>